<gene>
    <name evidence="3" type="ORF">SAMN05444584_2094</name>
</gene>
<dbReference type="PANTHER" id="PTHR12526:SF630">
    <property type="entry name" value="GLYCOSYLTRANSFERASE"/>
    <property type="match status" value="1"/>
</dbReference>
<keyword evidence="4" id="KW-1185">Reference proteome</keyword>
<organism evidence="3 4">
    <name type="scientific">Acinetobacter apis</name>
    <dbReference type="NCBI Taxonomy" id="1229165"/>
    <lineage>
        <taxon>Bacteria</taxon>
        <taxon>Pseudomonadati</taxon>
        <taxon>Pseudomonadota</taxon>
        <taxon>Gammaproteobacteria</taxon>
        <taxon>Moraxellales</taxon>
        <taxon>Moraxellaceae</taxon>
        <taxon>Acinetobacter</taxon>
    </lineage>
</organism>
<dbReference type="EMBL" id="FZLN01000005">
    <property type="protein sequence ID" value="SNQ30109.1"/>
    <property type="molecule type" value="Genomic_DNA"/>
</dbReference>
<evidence type="ECO:0000313" key="4">
    <source>
        <dbReference type="Proteomes" id="UP000243463"/>
    </source>
</evidence>
<dbReference type="SUPFAM" id="SSF53756">
    <property type="entry name" value="UDP-Glycosyltransferase/glycogen phosphorylase"/>
    <property type="match status" value="1"/>
</dbReference>
<reference evidence="4" key="1">
    <citation type="submission" date="2017-06" db="EMBL/GenBank/DDBJ databases">
        <authorList>
            <person name="Varghese N."/>
            <person name="Submissions S."/>
        </authorList>
    </citation>
    <scope>NUCLEOTIDE SEQUENCE [LARGE SCALE GENOMIC DNA]</scope>
    <source>
        <strain evidence="4">ANC 5114</strain>
    </source>
</reference>
<dbReference type="InterPro" id="IPR028098">
    <property type="entry name" value="Glyco_trans_4-like_N"/>
</dbReference>
<dbReference type="PANTHER" id="PTHR12526">
    <property type="entry name" value="GLYCOSYLTRANSFERASE"/>
    <property type="match status" value="1"/>
</dbReference>
<dbReference type="GO" id="GO:1901135">
    <property type="term" value="P:carbohydrate derivative metabolic process"/>
    <property type="evidence" value="ECO:0007669"/>
    <property type="project" value="UniProtKB-ARBA"/>
</dbReference>
<dbReference type="InterPro" id="IPR001296">
    <property type="entry name" value="Glyco_trans_1"/>
</dbReference>
<evidence type="ECO:0000259" key="2">
    <source>
        <dbReference type="Pfam" id="PF13439"/>
    </source>
</evidence>
<keyword evidence="3" id="KW-0808">Transferase</keyword>
<name>A0A217EHY2_9GAMM</name>
<feature type="domain" description="Glycosyltransferase subfamily 4-like N-terminal" evidence="2">
    <location>
        <begin position="16"/>
        <end position="172"/>
    </location>
</feature>
<feature type="domain" description="Glycosyl transferase family 1" evidence="1">
    <location>
        <begin position="183"/>
        <end position="335"/>
    </location>
</feature>
<proteinExistence type="predicted"/>
<sequence length="362" mass="40238">MSQNICFFVGNLNLAGGTERATTLIANGLATLDKNVFILNVYGGEQPFFPVNDVIHLHALFQQKVSMKKHALAAMWKIRQFVQQHQIQHFIVVDSISYVFAYPALLGLNIQQICWEHFSFDVDLGQRFRRFGRLLAAKYSDAVVTLTEHDRSQWQDNIASLQAKIVAIPNAVPFPIQATVPSQQHKTVLSIGRLRHEKGFDLLIQAWQQVHAQYPDWRLVIVGDGDEKSNLQQQVESLNLTNSIQLHAATADLSPCYAAASIYALSSRSEGFGLVLLEALAFGLPVVASRCIGPNEVLGSTENSLVEPDHVSQLAAALISTIALPLASYQQRVSDNKHHATQYLPEHILQQWLALFAVGKRS</sequence>
<dbReference type="RefSeq" id="WP_088824282.1">
    <property type="nucleotide sequence ID" value="NZ_FZLN01000005.1"/>
</dbReference>
<dbReference type="Gene3D" id="3.40.50.2000">
    <property type="entry name" value="Glycogen Phosphorylase B"/>
    <property type="match status" value="2"/>
</dbReference>
<dbReference type="AlphaFoldDB" id="A0A217EHY2"/>
<evidence type="ECO:0000313" key="3">
    <source>
        <dbReference type="EMBL" id="SNQ30109.1"/>
    </source>
</evidence>
<accession>A0A217EHY2</accession>
<evidence type="ECO:0000259" key="1">
    <source>
        <dbReference type="Pfam" id="PF00534"/>
    </source>
</evidence>
<dbReference type="GO" id="GO:0016757">
    <property type="term" value="F:glycosyltransferase activity"/>
    <property type="evidence" value="ECO:0007669"/>
    <property type="project" value="InterPro"/>
</dbReference>
<dbReference type="Pfam" id="PF00534">
    <property type="entry name" value="Glycos_transf_1"/>
    <property type="match status" value="1"/>
</dbReference>
<dbReference type="OrthoDB" id="9777346at2"/>
<dbReference type="CDD" id="cd03820">
    <property type="entry name" value="GT4_AmsD-like"/>
    <property type="match status" value="1"/>
</dbReference>
<dbReference type="Proteomes" id="UP000243463">
    <property type="component" value="Unassembled WGS sequence"/>
</dbReference>
<protein>
    <submittedName>
        <fullName evidence="3">Glycosyltransferase involved in cell wall bisynthesis</fullName>
    </submittedName>
</protein>
<dbReference type="Pfam" id="PF13439">
    <property type="entry name" value="Glyco_transf_4"/>
    <property type="match status" value="1"/>
</dbReference>